<feature type="domain" description="Orn/Lys/Arg decarboxylases family 1 pyridoxal-P attachment site" evidence="6">
    <location>
        <begin position="3"/>
        <end position="267"/>
    </location>
</feature>
<dbReference type="InterPro" id="IPR015421">
    <property type="entry name" value="PyrdxlP-dep_Trfase_major"/>
</dbReference>
<dbReference type="AlphaFoldDB" id="R6TN49"/>
<comment type="similarity">
    <text evidence="2">Belongs to the Orn/Lys/Arg decarboxylase class-I family.</text>
</comment>
<dbReference type="SUPFAM" id="SSF53383">
    <property type="entry name" value="PLP-dependent transferases"/>
    <property type="match status" value="1"/>
</dbReference>
<dbReference type="InterPro" id="IPR000310">
    <property type="entry name" value="Orn/Lys/Arg_deCO2ase_major_dom"/>
</dbReference>
<evidence type="ECO:0000259" key="7">
    <source>
        <dbReference type="Pfam" id="PF03711"/>
    </source>
</evidence>
<comment type="caution">
    <text evidence="8">The sequence shown here is derived from an EMBL/GenBank/DDBJ whole genome shotgun (WGS) entry which is preliminary data.</text>
</comment>
<dbReference type="EMBL" id="CBFV010000086">
    <property type="protein sequence ID" value="CDC74858.1"/>
    <property type="molecule type" value="Genomic_DNA"/>
</dbReference>
<dbReference type="InterPro" id="IPR052357">
    <property type="entry name" value="Orn_Lys_Arg_decarboxylase-I"/>
</dbReference>
<sequence>MEKELINNSQSNIYPFHMPGHKRRGSDIGAELDPYAIDITEIDNFDNLHHAEGIIKEAQAEAAALYGAKRAYFLINGSTCGILAAISAATKRGDKVLVARNCHKAVYHALYLRQLHPVFTYPEITRTGLQGQITEAQIRAAFDENPDIKAVVITSPTYDGVVSDVAAIASVAHAHGALLIVDEAHGAHFGFGGGFPQNAIALGADAVIVSLHKTLPAFTQTALLLLGGMREAAVEKFLGIYETSSPSYVLMTGIERCIHYVRDNKETVFAQLRSRLDRFYQKVSGLSHLKVVRKSDFSADEAYDFDESKIIIFTKEAMNGHTLLELLLKKYELQLEMAAGNYVLALASVMDTDEGFDRLADALIEIDSRLEKYKSDFEEFYDILKQEGVVHQFYFPVKMDTTIYQKLPAVMEMYDAYDADHQEVYAFKASGKVSGAFINIYPPGIPLVVPGEIMNDKLIDDVIKAVNSGLEVDGLYFDPDADMWKFVAVL</sequence>
<name>R6TN49_9FIRM</name>
<evidence type="ECO:0000256" key="1">
    <source>
        <dbReference type="ARBA" id="ARBA00001933"/>
    </source>
</evidence>
<keyword evidence="3" id="KW-0210">Decarboxylase</keyword>
<dbReference type="InterPro" id="IPR015424">
    <property type="entry name" value="PyrdxlP-dep_Trfase"/>
</dbReference>
<feature type="domain" description="Orn/Lys/Arg decarboxylase C-terminal" evidence="7">
    <location>
        <begin position="412"/>
        <end position="458"/>
    </location>
</feature>
<evidence type="ECO:0000313" key="8">
    <source>
        <dbReference type="EMBL" id="CDC74858.1"/>
    </source>
</evidence>
<evidence type="ECO:0000256" key="3">
    <source>
        <dbReference type="ARBA" id="ARBA00022793"/>
    </source>
</evidence>
<reference evidence="8" key="1">
    <citation type="submission" date="2012-11" db="EMBL/GenBank/DDBJ databases">
        <title>Dependencies among metagenomic species, viruses, plasmids and units of genetic variation.</title>
        <authorList>
            <person name="Nielsen H.B."/>
            <person name="Almeida M."/>
            <person name="Juncker A.S."/>
            <person name="Rasmussen S."/>
            <person name="Li J."/>
            <person name="Sunagawa S."/>
            <person name="Plichta D."/>
            <person name="Gautier L."/>
            <person name="Le Chatelier E."/>
            <person name="Peletier E."/>
            <person name="Bonde I."/>
            <person name="Nielsen T."/>
            <person name="Manichanh C."/>
            <person name="Arumugam M."/>
            <person name="Batto J."/>
            <person name="Santos M.B.Q.D."/>
            <person name="Blom N."/>
            <person name="Borruel N."/>
            <person name="Burgdorf K.S."/>
            <person name="Boumezbeur F."/>
            <person name="Casellas F."/>
            <person name="Dore J."/>
            <person name="Guarner F."/>
            <person name="Hansen T."/>
            <person name="Hildebrand F."/>
            <person name="Kaas R.S."/>
            <person name="Kennedy S."/>
            <person name="Kristiansen K."/>
            <person name="Kultima J.R."/>
            <person name="Leonard P."/>
            <person name="Levenez F."/>
            <person name="Lund O."/>
            <person name="Moumen B."/>
            <person name="Le Paslier D."/>
            <person name="Pons N."/>
            <person name="Pedersen O."/>
            <person name="Prifti E."/>
            <person name="Qin J."/>
            <person name="Raes J."/>
            <person name="Tap J."/>
            <person name="Tims S."/>
            <person name="Ussery D.W."/>
            <person name="Yamada T."/>
            <person name="MetaHit consortium"/>
            <person name="Renault P."/>
            <person name="Sicheritz-Ponten T."/>
            <person name="Bork P."/>
            <person name="Wang J."/>
            <person name="Brunak S."/>
            <person name="Ehrlich S.D."/>
        </authorList>
    </citation>
    <scope>NUCLEOTIDE SEQUENCE [LARGE SCALE GENOMIC DNA]</scope>
</reference>
<dbReference type="Pfam" id="PF03711">
    <property type="entry name" value="OKR_DC_1_C"/>
    <property type="match status" value="1"/>
</dbReference>
<evidence type="ECO:0000256" key="5">
    <source>
        <dbReference type="ARBA" id="ARBA00023239"/>
    </source>
</evidence>
<evidence type="ECO:0000313" key="9">
    <source>
        <dbReference type="Proteomes" id="UP000018162"/>
    </source>
</evidence>
<comment type="cofactor">
    <cofactor evidence="1">
        <name>pyridoxal 5'-phosphate</name>
        <dbReference type="ChEBI" id="CHEBI:597326"/>
    </cofactor>
</comment>
<accession>R6TN49</accession>
<dbReference type="Pfam" id="PF01276">
    <property type="entry name" value="OKR_DC_1"/>
    <property type="match status" value="1"/>
</dbReference>
<evidence type="ECO:0000256" key="4">
    <source>
        <dbReference type="ARBA" id="ARBA00022898"/>
    </source>
</evidence>
<dbReference type="PANTHER" id="PTHR43277">
    <property type="entry name" value="ARGININE DECARBOXYLASE"/>
    <property type="match status" value="1"/>
</dbReference>
<dbReference type="Gene3D" id="3.40.640.10">
    <property type="entry name" value="Type I PLP-dependent aspartate aminotransferase-like (Major domain)"/>
    <property type="match status" value="1"/>
</dbReference>
<gene>
    <name evidence="8" type="ORF">BN626_01855</name>
</gene>
<dbReference type="InterPro" id="IPR008286">
    <property type="entry name" value="Prn/Lys/Arg_de-COase_C"/>
</dbReference>
<dbReference type="Proteomes" id="UP000018162">
    <property type="component" value="Unassembled WGS sequence"/>
</dbReference>
<evidence type="ECO:0000256" key="2">
    <source>
        <dbReference type="ARBA" id="ARBA00010671"/>
    </source>
</evidence>
<evidence type="ECO:0000259" key="6">
    <source>
        <dbReference type="Pfam" id="PF01276"/>
    </source>
</evidence>
<protein>
    <submittedName>
        <fullName evidence="8">Arginine/lysine/ornithine decarboxylases</fullName>
    </submittedName>
</protein>
<keyword evidence="4" id="KW-0663">Pyridoxal phosphate</keyword>
<proteinExistence type="inferred from homology"/>
<organism evidence="8 9">
    <name type="scientific">Agathobacter rectalis CAG:36</name>
    <dbReference type="NCBI Taxonomy" id="1263079"/>
    <lineage>
        <taxon>Bacteria</taxon>
        <taxon>Bacillati</taxon>
        <taxon>Bacillota</taxon>
        <taxon>Clostridia</taxon>
        <taxon>Lachnospirales</taxon>
        <taxon>Lachnospiraceae</taxon>
        <taxon>Agathobacter</taxon>
    </lineage>
</organism>
<dbReference type="PANTHER" id="PTHR43277:SF4">
    <property type="entry name" value="ARGININE DECARBOXYLASE"/>
    <property type="match status" value="1"/>
</dbReference>
<dbReference type="GO" id="GO:0016831">
    <property type="term" value="F:carboxy-lyase activity"/>
    <property type="evidence" value="ECO:0007669"/>
    <property type="project" value="UniProtKB-KW"/>
</dbReference>
<dbReference type="Gene3D" id="3.90.105.10">
    <property type="entry name" value="Molybdopterin biosynthesis moea protein, domain 2"/>
    <property type="match status" value="1"/>
</dbReference>
<keyword evidence="5" id="KW-0456">Lyase</keyword>